<reference evidence="1" key="1">
    <citation type="journal article" date="2022" name="Plant J.">
        <title>Strategies of tolerance reflected in two North American maple genomes.</title>
        <authorList>
            <person name="McEvoy S.L."/>
            <person name="Sezen U.U."/>
            <person name="Trouern-Trend A."/>
            <person name="McMahon S.M."/>
            <person name="Schaberg P.G."/>
            <person name="Yang J."/>
            <person name="Wegrzyn J.L."/>
            <person name="Swenson N.G."/>
        </authorList>
    </citation>
    <scope>NUCLEOTIDE SEQUENCE</scope>
    <source>
        <strain evidence="1">NS2018</strain>
    </source>
</reference>
<keyword evidence="2" id="KW-1185">Reference proteome</keyword>
<dbReference type="Proteomes" id="UP001168877">
    <property type="component" value="Unassembled WGS sequence"/>
</dbReference>
<reference evidence="1" key="2">
    <citation type="submission" date="2023-06" db="EMBL/GenBank/DDBJ databases">
        <authorList>
            <person name="Swenson N.G."/>
            <person name="Wegrzyn J.L."/>
            <person name="Mcevoy S.L."/>
        </authorList>
    </citation>
    <scope>NUCLEOTIDE SEQUENCE</scope>
    <source>
        <strain evidence="1">NS2018</strain>
        <tissue evidence="1">Leaf</tissue>
    </source>
</reference>
<name>A0AA39SDT3_ACESA</name>
<sequence length="95" mass="9319">MKLFCLAVNGAGSGHRSFGVWSPAPSEDFGRGGDNRLAVGSDSGDGSVRRSTVACVGFDCAAAGSDGAGWTEVTEAGGVGAAAGSVVRVQLLCPS</sequence>
<protein>
    <submittedName>
        <fullName evidence="1">Uncharacterized protein</fullName>
    </submittedName>
</protein>
<dbReference type="AlphaFoldDB" id="A0AA39SDT3"/>
<organism evidence="1 2">
    <name type="scientific">Acer saccharum</name>
    <name type="common">Sugar maple</name>
    <dbReference type="NCBI Taxonomy" id="4024"/>
    <lineage>
        <taxon>Eukaryota</taxon>
        <taxon>Viridiplantae</taxon>
        <taxon>Streptophyta</taxon>
        <taxon>Embryophyta</taxon>
        <taxon>Tracheophyta</taxon>
        <taxon>Spermatophyta</taxon>
        <taxon>Magnoliopsida</taxon>
        <taxon>eudicotyledons</taxon>
        <taxon>Gunneridae</taxon>
        <taxon>Pentapetalae</taxon>
        <taxon>rosids</taxon>
        <taxon>malvids</taxon>
        <taxon>Sapindales</taxon>
        <taxon>Sapindaceae</taxon>
        <taxon>Hippocastanoideae</taxon>
        <taxon>Acereae</taxon>
        <taxon>Acer</taxon>
    </lineage>
</organism>
<evidence type="ECO:0000313" key="1">
    <source>
        <dbReference type="EMBL" id="KAK0589564.1"/>
    </source>
</evidence>
<gene>
    <name evidence="1" type="ORF">LWI29_015859</name>
</gene>
<dbReference type="EMBL" id="JAUESC010000381">
    <property type="protein sequence ID" value="KAK0589564.1"/>
    <property type="molecule type" value="Genomic_DNA"/>
</dbReference>
<comment type="caution">
    <text evidence="1">The sequence shown here is derived from an EMBL/GenBank/DDBJ whole genome shotgun (WGS) entry which is preliminary data.</text>
</comment>
<evidence type="ECO:0000313" key="2">
    <source>
        <dbReference type="Proteomes" id="UP001168877"/>
    </source>
</evidence>
<proteinExistence type="predicted"/>
<accession>A0AA39SDT3</accession>